<dbReference type="RefSeq" id="WP_187005917.1">
    <property type="nucleotide sequence ID" value="NZ_JACRWD010000001.1"/>
</dbReference>
<evidence type="ECO:0000313" key="6">
    <source>
        <dbReference type="Proteomes" id="UP000611796"/>
    </source>
</evidence>
<dbReference type="InterPro" id="IPR001296">
    <property type="entry name" value="Glyco_trans_1"/>
</dbReference>
<name>A0ABR7K3M6_9FIRM</name>
<keyword evidence="1" id="KW-0328">Glycosyltransferase</keyword>
<dbReference type="Gene3D" id="3.40.50.2000">
    <property type="entry name" value="Glycogen Phosphorylase B"/>
    <property type="match status" value="2"/>
</dbReference>
<proteinExistence type="predicted"/>
<feature type="domain" description="Glycosyltransferase 2-like" evidence="4">
    <location>
        <begin position="4"/>
        <end position="128"/>
    </location>
</feature>
<dbReference type="InterPro" id="IPR029044">
    <property type="entry name" value="Nucleotide-diphossugar_trans"/>
</dbReference>
<dbReference type="PANTHER" id="PTHR22916:SF51">
    <property type="entry name" value="GLYCOSYLTRANSFERASE EPSH-RELATED"/>
    <property type="match status" value="1"/>
</dbReference>
<comment type="caution">
    <text evidence="5">The sequence shown here is derived from an EMBL/GenBank/DDBJ whole genome shotgun (WGS) entry which is preliminary data.</text>
</comment>
<protein>
    <submittedName>
        <fullName evidence="5">Glycosyltransferase</fullName>
    </submittedName>
</protein>
<sequence>MKVSIIIPVYNVEKYIDECILSAINQTLDDIEIIVIDDKSTDSSLDILNKYKEKYDFVKIISNEKNIGISAIRNIGIQNAKGEYIYFLDIDDYLDEDAMKICYEKAKEYDLDMVKFDTKVSEENDFNESCKNIESECIKGEDFLKKYFTTADYNNLDISNLYKRDFIIQNNLFFYEGILDESKLYSIQSFLLAKRVLYIPKKLCLRRIRDNYIVVSDNCKKRLEDTESILREMCRFYINNKDLFKSDVADNIKNHIKFMFNKAIMLCERGNLIDDKNRIIKKFKIGDEIILKELEFEEKISYKEYNKKNILFVMYLLSDGGAEKALMSILDNLDYSKYNVDLVVLAKEKSYLYDINENVNVVYMYDTVDEMYKEYLSGNFNLELEKKYDVEIGFLGIFTTWVICRFGTPNAKKITWLHGDFSLMVCGNSKDYVTDIYGRMDKIISVSDGVSKSFTDFVGNGLNSKLQRIYVPNDVSKIRELSLEYIKYKKSKFTIMSIGRLGSEKGFDRLIKVHKKLIDERIDHELIILGSGEEEENLRKLVKDLKLESSCKLIEYQKNPYPWVKMCDVFVSPSYAEALGLAIIEAMVLGKPVVATDNHGSRALFKDKLGLMVSNSEDGLYYGLRLMILNKDIRDLYIRNLKEVEKFDFDKSIVMPEIEKLFDGGKE</sequence>
<accession>A0ABR7K3M6</accession>
<dbReference type="CDD" id="cd00761">
    <property type="entry name" value="Glyco_tranf_GTA_type"/>
    <property type="match status" value="1"/>
</dbReference>
<dbReference type="Gene3D" id="3.90.550.10">
    <property type="entry name" value="Spore Coat Polysaccharide Biosynthesis Protein SpsA, Chain A"/>
    <property type="match status" value="1"/>
</dbReference>
<feature type="domain" description="Glycosyl transferase family 1" evidence="3">
    <location>
        <begin position="489"/>
        <end position="640"/>
    </location>
</feature>
<gene>
    <name evidence="5" type="ORF">H8891_07830</name>
</gene>
<dbReference type="Pfam" id="PF00534">
    <property type="entry name" value="Glycos_transf_1"/>
    <property type="match status" value="1"/>
</dbReference>
<dbReference type="SUPFAM" id="SSF53756">
    <property type="entry name" value="UDP-Glycosyltransferase/glycogen phosphorylase"/>
    <property type="match status" value="1"/>
</dbReference>
<dbReference type="CDD" id="cd03811">
    <property type="entry name" value="GT4_GT28_WabH-like"/>
    <property type="match status" value="1"/>
</dbReference>
<evidence type="ECO:0000259" key="3">
    <source>
        <dbReference type="Pfam" id="PF00534"/>
    </source>
</evidence>
<reference evidence="5 6" key="1">
    <citation type="submission" date="2020-08" db="EMBL/GenBank/DDBJ databases">
        <authorList>
            <person name="Liu C."/>
            <person name="Sun Q."/>
        </authorList>
    </citation>
    <scope>NUCLEOTIDE SEQUENCE [LARGE SCALE GENOMIC DNA]</scope>
    <source>
        <strain evidence="5 6">NSJ-45</strain>
    </source>
</reference>
<dbReference type="SUPFAM" id="SSF53448">
    <property type="entry name" value="Nucleotide-diphospho-sugar transferases"/>
    <property type="match status" value="1"/>
</dbReference>
<dbReference type="Pfam" id="PF00535">
    <property type="entry name" value="Glycos_transf_2"/>
    <property type="match status" value="1"/>
</dbReference>
<dbReference type="PANTHER" id="PTHR22916">
    <property type="entry name" value="GLYCOSYLTRANSFERASE"/>
    <property type="match status" value="1"/>
</dbReference>
<dbReference type="Proteomes" id="UP000611796">
    <property type="component" value="Unassembled WGS sequence"/>
</dbReference>
<evidence type="ECO:0000256" key="2">
    <source>
        <dbReference type="ARBA" id="ARBA00022679"/>
    </source>
</evidence>
<organism evidence="5 6">
    <name type="scientific">Paeniclostridium hominis</name>
    <dbReference type="NCBI Taxonomy" id="2764329"/>
    <lineage>
        <taxon>Bacteria</taxon>
        <taxon>Bacillati</taxon>
        <taxon>Bacillota</taxon>
        <taxon>Clostridia</taxon>
        <taxon>Peptostreptococcales</taxon>
        <taxon>Peptostreptococcaceae</taxon>
        <taxon>Paeniclostridium</taxon>
    </lineage>
</organism>
<keyword evidence="2" id="KW-0808">Transferase</keyword>
<dbReference type="InterPro" id="IPR001173">
    <property type="entry name" value="Glyco_trans_2-like"/>
</dbReference>
<keyword evidence="6" id="KW-1185">Reference proteome</keyword>
<evidence type="ECO:0000313" key="5">
    <source>
        <dbReference type="EMBL" id="MBC6003708.1"/>
    </source>
</evidence>
<evidence type="ECO:0000256" key="1">
    <source>
        <dbReference type="ARBA" id="ARBA00022676"/>
    </source>
</evidence>
<evidence type="ECO:0000259" key="4">
    <source>
        <dbReference type="Pfam" id="PF00535"/>
    </source>
</evidence>
<dbReference type="EMBL" id="JACRWD010000001">
    <property type="protein sequence ID" value="MBC6003708.1"/>
    <property type="molecule type" value="Genomic_DNA"/>
</dbReference>